<evidence type="ECO:0000256" key="3">
    <source>
        <dbReference type="ARBA" id="ARBA00022448"/>
    </source>
</evidence>
<dbReference type="EMBL" id="HBFN01022758">
    <property type="protein sequence ID" value="CAD8799609.1"/>
    <property type="molecule type" value="Transcribed_RNA"/>
</dbReference>
<keyword evidence="3 10" id="KW-0813">Transport</keyword>
<name>A0A7S0VXD2_9CRYP</name>
<dbReference type="PANTHER" id="PTHR45624">
    <property type="entry name" value="MITOCHONDRIAL BASIC AMINO ACIDS TRANSPORTER-RELATED"/>
    <property type="match status" value="1"/>
</dbReference>
<dbReference type="Pfam" id="PF00153">
    <property type="entry name" value="Mito_carr"/>
    <property type="match status" value="3"/>
</dbReference>
<comment type="subcellular location">
    <subcellularLocation>
        <location evidence="1">Mitochondrion membrane</location>
        <topology evidence="1">Multi-pass membrane protein</topology>
    </subcellularLocation>
</comment>
<comment type="similarity">
    <text evidence="2 10">Belongs to the mitochondrial carrier (TC 2.A.29) family.</text>
</comment>
<gene>
    <name evidence="12" type="ORF">HTEP1355_LOCUS13250</name>
</gene>
<keyword evidence="5" id="KW-0677">Repeat</keyword>
<sequence length="414" mass="43921">MMEGLAQAGLGEWLAHRPSPLRAARLPDAVSATSVACRLSAAGGAPLLLGGGKRPAFGGVAATPLAPTRSSARTLRGASAAVRVPSAAEHQPVRVASAFELSLELVDFAAGCAGGCVGVFVGHPFDTIKTRMQNGSGTSAVSLFRQQMKREGVRSLLKGIETPLLGNVPVQSIVFGTYGGILRRLGAYYGDGLDGGDQPIWQHVAAGAGAGLFQAPAVTAAEYCKCQMQLQFETRSRQEVRAGAGGSRQVSSMTGVGNAPKVLYANSIDCASYVVRHHGPAAIFRGLSVTLLRDVTYGQWFGQYEWTKRWLMRGHEAESPMFPIYSALAGAVAGVCGWVIIFPVDSVKTRIQARQASEPTYRIRDCIRDMAREEPMGRAFTRGLGVCLVRALPVNAVTFLTYEAVMALGQELHA</sequence>
<feature type="repeat" description="Solcar" evidence="9">
    <location>
        <begin position="102"/>
        <end position="184"/>
    </location>
</feature>
<evidence type="ECO:0000256" key="6">
    <source>
        <dbReference type="ARBA" id="ARBA00022989"/>
    </source>
</evidence>
<feature type="repeat" description="Solcar" evidence="9">
    <location>
        <begin position="321"/>
        <end position="408"/>
    </location>
</feature>
<evidence type="ECO:0000256" key="9">
    <source>
        <dbReference type="PROSITE-ProRule" id="PRU00282"/>
    </source>
</evidence>
<evidence type="ECO:0000256" key="1">
    <source>
        <dbReference type="ARBA" id="ARBA00004225"/>
    </source>
</evidence>
<dbReference type="PANTHER" id="PTHR45624:SF10">
    <property type="entry name" value="SLC (SOLUTE CARRIER) HOMOLOG"/>
    <property type="match status" value="1"/>
</dbReference>
<dbReference type="InterPro" id="IPR050567">
    <property type="entry name" value="Mitochondrial_Carrier"/>
</dbReference>
<feature type="transmembrane region" description="Helical" evidence="11">
    <location>
        <begin position="322"/>
        <end position="344"/>
    </location>
</feature>
<evidence type="ECO:0000256" key="10">
    <source>
        <dbReference type="RuleBase" id="RU000488"/>
    </source>
</evidence>
<dbReference type="GO" id="GO:0031966">
    <property type="term" value="C:mitochondrial membrane"/>
    <property type="evidence" value="ECO:0007669"/>
    <property type="project" value="UniProtKB-SubCell"/>
</dbReference>
<evidence type="ECO:0000256" key="7">
    <source>
        <dbReference type="ARBA" id="ARBA00023128"/>
    </source>
</evidence>
<proteinExistence type="inferred from homology"/>
<dbReference type="GO" id="GO:0022857">
    <property type="term" value="F:transmembrane transporter activity"/>
    <property type="evidence" value="ECO:0007669"/>
    <property type="project" value="TreeGrafter"/>
</dbReference>
<evidence type="ECO:0000256" key="4">
    <source>
        <dbReference type="ARBA" id="ARBA00022692"/>
    </source>
</evidence>
<protein>
    <recommendedName>
        <fullName evidence="13">Mitochondrial carrier protein</fullName>
    </recommendedName>
</protein>
<evidence type="ECO:0000313" key="12">
    <source>
        <dbReference type="EMBL" id="CAD8799609.1"/>
    </source>
</evidence>
<dbReference type="InterPro" id="IPR018108">
    <property type="entry name" value="MCP_transmembrane"/>
</dbReference>
<accession>A0A7S0VXD2</accession>
<keyword evidence="8 9" id="KW-0472">Membrane</keyword>
<dbReference type="AlphaFoldDB" id="A0A7S0VXD2"/>
<keyword evidence="7" id="KW-0496">Mitochondrion</keyword>
<evidence type="ECO:0000256" key="8">
    <source>
        <dbReference type="ARBA" id="ARBA00023136"/>
    </source>
</evidence>
<evidence type="ECO:0000256" key="11">
    <source>
        <dbReference type="SAM" id="Phobius"/>
    </source>
</evidence>
<feature type="repeat" description="Solcar" evidence="9">
    <location>
        <begin position="198"/>
        <end position="310"/>
    </location>
</feature>
<keyword evidence="4 9" id="KW-0812">Transmembrane</keyword>
<keyword evidence="6 11" id="KW-1133">Transmembrane helix</keyword>
<organism evidence="12">
    <name type="scientific">Hemiselmis tepida</name>
    <dbReference type="NCBI Taxonomy" id="464990"/>
    <lineage>
        <taxon>Eukaryota</taxon>
        <taxon>Cryptophyceae</taxon>
        <taxon>Cryptomonadales</taxon>
        <taxon>Hemiselmidaceae</taxon>
        <taxon>Hemiselmis</taxon>
    </lineage>
</organism>
<dbReference type="Gene3D" id="1.50.40.10">
    <property type="entry name" value="Mitochondrial carrier domain"/>
    <property type="match status" value="1"/>
</dbReference>
<evidence type="ECO:0000256" key="5">
    <source>
        <dbReference type="ARBA" id="ARBA00022737"/>
    </source>
</evidence>
<evidence type="ECO:0008006" key="13">
    <source>
        <dbReference type="Google" id="ProtNLM"/>
    </source>
</evidence>
<dbReference type="InterPro" id="IPR023395">
    <property type="entry name" value="MCP_dom_sf"/>
</dbReference>
<reference evidence="12" key="1">
    <citation type="submission" date="2021-01" db="EMBL/GenBank/DDBJ databases">
        <authorList>
            <person name="Corre E."/>
            <person name="Pelletier E."/>
            <person name="Niang G."/>
            <person name="Scheremetjew M."/>
            <person name="Finn R."/>
            <person name="Kale V."/>
            <person name="Holt S."/>
            <person name="Cochrane G."/>
            <person name="Meng A."/>
            <person name="Brown T."/>
            <person name="Cohen L."/>
        </authorList>
    </citation>
    <scope>NUCLEOTIDE SEQUENCE</scope>
    <source>
        <strain evidence="12">CCMP443</strain>
    </source>
</reference>
<dbReference type="SUPFAM" id="SSF103506">
    <property type="entry name" value="Mitochondrial carrier"/>
    <property type="match status" value="1"/>
</dbReference>
<evidence type="ECO:0000256" key="2">
    <source>
        <dbReference type="ARBA" id="ARBA00006375"/>
    </source>
</evidence>
<dbReference type="PROSITE" id="PS50920">
    <property type="entry name" value="SOLCAR"/>
    <property type="match status" value="3"/>
</dbReference>